<organism evidence="1 2">
    <name type="scientific">Macrolepiota fuliginosa MF-IS2</name>
    <dbReference type="NCBI Taxonomy" id="1400762"/>
    <lineage>
        <taxon>Eukaryota</taxon>
        <taxon>Fungi</taxon>
        <taxon>Dikarya</taxon>
        <taxon>Basidiomycota</taxon>
        <taxon>Agaricomycotina</taxon>
        <taxon>Agaricomycetes</taxon>
        <taxon>Agaricomycetidae</taxon>
        <taxon>Agaricales</taxon>
        <taxon>Agaricineae</taxon>
        <taxon>Agaricaceae</taxon>
        <taxon>Macrolepiota</taxon>
    </lineage>
</organism>
<name>A0A9P6C1D1_9AGAR</name>
<comment type="caution">
    <text evidence="1">The sequence shown here is derived from an EMBL/GenBank/DDBJ whole genome shotgun (WGS) entry which is preliminary data.</text>
</comment>
<dbReference type="AlphaFoldDB" id="A0A9P6C1D1"/>
<accession>A0A9P6C1D1</accession>
<gene>
    <name evidence="1" type="ORF">P691DRAFT_777527</name>
</gene>
<dbReference type="EMBL" id="MU151297">
    <property type="protein sequence ID" value="KAF9445510.1"/>
    <property type="molecule type" value="Genomic_DNA"/>
</dbReference>
<evidence type="ECO:0000313" key="1">
    <source>
        <dbReference type="EMBL" id="KAF9445510.1"/>
    </source>
</evidence>
<protein>
    <submittedName>
        <fullName evidence="1">Uncharacterized protein</fullName>
    </submittedName>
</protein>
<proteinExistence type="predicted"/>
<dbReference type="Proteomes" id="UP000807342">
    <property type="component" value="Unassembled WGS sequence"/>
</dbReference>
<sequence length="221" mass="24769">MISLSLPLTSKKLAWDSFHFPDNFIAGSLYIAALDIPSTVPAAPASIDGEVTLQYTLELFYQEKPTVAPFPQNPCLEGQRWRVESMESDPSKCCLKQYSRTSHDALYHKGVLGYIRVAESVDLARLQAVLGSDDSQAKKSHGMFSGNYVIEALYRLRKQGMLHIVFWDKEKLKAEFDRLYAVWKGKAGARKESGLLIAAPFVDLVCCEFTTREHQISTGCK</sequence>
<reference evidence="1" key="1">
    <citation type="submission" date="2020-11" db="EMBL/GenBank/DDBJ databases">
        <authorList>
            <consortium name="DOE Joint Genome Institute"/>
            <person name="Ahrendt S."/>
            <person name="Riley R."/>
            <person name="Andreopoulos W."/>
            <person name="Labutti K."/>
            <person name="Pangilinan J."/>
            <person name="Ruiz-Duenas F.J."/>
            <person name="Barrasa J.M."/>
            <person name="Sanchez-Garcia M."/>
            <person name="Camarero S."/>
            <person name="Miyauchi S."/>
            <person name="Serrano A."/>
            <person name="Linde D."/>
            <person name="Babiker R."/>
            <person name="Drula E."/>
            <person name="Ayuso-Fernandez I."/>
            <person name="Pacheco R."/>
            <person name="Padilla G."/>
            <person name="Ferreira P."/>
            <person name="Barriuso J."/>
            <person name="Kellner H."/>
            <person name="Castanera R."/>
            <person name="Alfaro M."/>
            <person name="Ramirez L."/>
            <person name="Pisabarro A.G."/>
            <person name="Kuo A."/>
            <person name="Tritt A."/>
            <person name="Lipzen A."/>
            <person name="He G."/>
            <person name="Yan M."/>
            <person name="Ng V."/>
            <person name="Cullen D."/>
            <person name="Martin F."/>
            <person name="Rosso M.-N."/>
            <person name="Henrissat B."/>
            <person name="Hibbett D."/>
            <person name="Martinez A.T."/>
            <person name="Grigoriev I.V."/>
        </authorList>
    </citation>
    <scope>NUCLEOTIDE SEQUENCE</scope>
    <source>
        <strain evidence="1">MF-IS2</strain>
    </source>
</reference>
<evidence type="ECO:0000313" key="2">
    <source>
        <dbReference type="Proteomes" id="UP000807342"/>
    </source>
</evidence>
<keyword evidence="2" id="KW-1185">Reference proteome</keyword>